<reference evidence="3 4" key="1">
    <citation type="journal article" date="2019" name="Int. J. Syst. Evol. Microbiol.">
        <title>The Global Catalogue of Microorganisms (GCM) 10K type strain sequencing project: providing services to taxonomists for standard genome sequencing and annotation.</title>
        <authorList>
            <consortium name="The Broad Institute Genomics Platform"/>
            <consortium name="The Broad Institute Genome Sequencing Center for Infectious Disease"/>
            <person name="Wu L."/>
            <person name="Ma J."/>
        </authorList>
    </citation>
    <scope>NUCLEOTIDE SEQUENCE [LARGE SCALE GENOMIC DNA]</scope>
    <source>
        <strain evidence="3 4">JCM 11448</strain>
    </source>
</reference>
<dbReference type="PANTHER" id="PTHR35936:SF17">
    <property type="entry name" value="ARGININE-BINDING EXTRACELLULAR PROTEIN ARTP"/>
    <property type="match status" value="1"/>
</dbReference>
<dbReference type="PROSITE" id="PS51257">
    <property type="entry name" value="PROKAR_LIPOPROTEIN"/>
    <property type="match status" value="1"/>
</dbReference>
<evidence type="ECO:0000313" key="4">
    <source>
        <dbReference type="Proteomes" id="UP001500282"/>
    </source>
</evidence>
<comment type="caution">
    <text evidence="3">The sequence shown here is derived from an EMBL/GenBank/DDBJ whole genome shotgun (WGS) entry which is preliminary data.</text>
</comment>
<gene>
    <name evidence="3" type="ORF">GCM10009579_02930</name>
</gene>
<dbReference type="SMART" id="SM00062">
    <property type="entry name" value="PBPb"/>
    <property type="match status" value="1"/>
</dbReference>
<dbReference type="InterPro" id="IPR001638">
    <property type="entry name" value="Solute-binding_3/MltF_N"/>
</dbReference>
<keyword evidence="4" id="KW-1185">Reference proteome</keyword>
<evidence type="ECO:0000256" key="1">
    <source>
        <dbReference type="ARBA" id="ARBA00022729"/>
    </source>
</evidence>
<organism evidence="3 4">
    <name type="scientific">Streptomyces javensis</name>
    <dbReference type="NCBI Taxonomy" id="114698"/>
    <lineage>
        <taxon>Bacteria</taxon>
        <taxon>Bacillati</taxon>
        <taxon>Actinomycetota</taxon>
        <taxon>Actinomycetes</taxon>
        <taxon>Kitasatosporales</taxon>
        <taxon>Streptomycetaceae</taxon>
        <taxon>Streptomyces</taxon>
        <taxon>Streptomyces violaceusniger group</taxon>
    </lineage>
</organism>
<evidence type="ECO:0000313" key="3">
    <source>
        <dbReference type="EMBL" id="GAA1248716.1"/>
    </source>
</evidence>
<keyword evidence="1" id="KW-0732">Signal</keyword>
<name>A0ABN1WHP0_9ACTN</name>
<dbReference type="Gene3D" id="3.40.190.10">
    <property type="entry name" value="Periplasmic binding protein-like II"/>
    <property type="match status" value="2"/>
</dbReference>
<dbReference type="Proteomes" id="UP001500282">
    <property type="component" value="Unassembled WGS sequence"/>
</dbReference>
<sequence length="286" mass="29959">MHPRITATAAGVAATVSIALFLTGCGGSTAGPSGKVAANCKPTHEFRTVKPKTLTVGVIASLPYSSIDPVSGKWEGIDAEFGTAIAAKECLTVSTVAVSGADAIQSLDSGKIDLLSAGAYITPARGKVVGQTDPLYYQYTVVVSRTSIGTVHQLRGYQIGALSGSAYVQPLRTWLGTSNVREYPSTADLLADVQNRRLDVAVAASGEANYQLAKAEYTGLNATRLKPNSATTNLEPIYGVNMPYRKSNTALGEALNADIAAIRASGTTKKILTKWKLNDHLTLNGK</sequence>
<dbReference type="PANTHER" id="PTHR35936">
    <property type="entry name" value="MEMBRANE-BOUND LYTIC MUREIN TRANSGLYCOSYLASE F"/>
    <property type="match status" value="1"/>
</dbReference>
<dbReference type="SUPFAM" id="SSF53850">
    <property type="entry name" value="Periplasmic binding protein-like II"/>
    <property type="match status" value="1"/>
</dbReference>
<evidence type="ECO:0000259" key="2">
    <source>
        <dbReference type="SMART" id="SM00062"/>
    </source>
</evidence>
<dbReference type="EMBL" id="BAAAIH010000001">
    <property type="protein sequence ID" value="GAA1248716.1"/>
    <property type="molecule type" value="Genomic_DNA"/>
</dbReference>
<dbReference type="CDD" id="cd13530">
    <property type="entry name" value="PBP2_peptides_like"/>
    <property type="match status" value="1"/>
</dbReference>
<dbReference type="Pfam" id="PF00497">
    <property type="entry name" value="SBP_bac_3"/>
    <property type="match status" value="1"/>
</dbReference>
<feature type="domain" description="Solute-binding protein family 3/N-terminal" evidence="2">
    <location>
        <begin position="53"/>
        <end position="279"/>
    </location>
</feature>
<accession>A0ABN1WHP0</accession>
<protein>
    <recommendedName>
        <fullName evidence="2">Solute-binding protein family 3/N-terminal domain-containing protein</fullName>
    </recommendedName>
</protein>
<proteinExistence type="predicted"/>